<gene>
    <name evidence="1" type="ORF">HINF_LOCUS32094</name>
    <name evidence="2" type="ORF">HINF_LOCUS71261</name>
</gene>
<evidence type="ECO:0000313" key="3">
    <source>
        <dbReference type="Proteomes" id="UP001642409"/>
    </source>
</evidence>
<protein>
    <submittedName>
        <fullName evidence="2">Hypothetical_protein</fullName>
    </submittedName>
</protein>
<organism evidence="1">
    <name type="scientific">Hexamita inflata</name>
    <dbReference type="NCBI Taxonomy" id="28002"/>
    <lineage>
        <taxon>Eukaryota</taxon>
        <taxon>Metamonada</taxon>
        <taxon>Diplomonadida</taxon>
        <taxon>Hexamitidae</taxon>
        <taxon>Hexamitinae</taxon>
        <taxon>Hexamita</taxon>
    </lineage>
</organism>
<reference evidence="1" key="1">
    <citation type="submission" date="2023-06" db="EMBL/GenBank/DDBJ databases">
        <authorList>
            <person name="Kurt Z."/>
        </authorList>
    </citation>
    <scope>NUCLEOTIDE SEQUENCE</scope>
</reference>
<dbReference type="AlphaFoldDB" id="A0AA86Q2X1"/>
<reference evidence="2 3" key="2">
    <citation type="submission" date="2024-07" db="EMBL/GenBank/DDBJ databases">
        <authorList>
            <person name="Akdeniz Z."/>
        </authorList>
    </citation>
    <scope>NUCLEOTIDE SEQUENCE [LARGE SCALE GENOMIC DNA]</scope>
</reference>
<comment type="caution">
    <text evidence="1">The sequence shown here is derived from an EMBL/GenBank/DDBJ whole genome shotgun (WGS) entry which is preliminary data.</text>
</comment>
<name>A0AA86Q2X1_9EUKA</name>
<accession>A0AA86Q2X1</accession>
<dbReference type="EMBL" id="CAXDID020000546">
    <property type="protein sequence ID" value="CAL6101587.1"/>
    <property type="molecule type" value="Genomic_DNA"/>
</dbReference>
<dbReference type="Proteomes" id="UP001642409">
    <property type="component" value="Unassembled WGS sequence"/>
</dbReference>
<dbReference type="EMBL" id="CATOUU010000727">
    <property type="protein sequence ID" value="CAI9944449.1"/>
    <property type="molecule type" value="Genomic_DNA"/>
</dbReference>
<evidence type="ECO:0000313" key="1">
    <source>
        <dbReference type="EMBL" id="CAI9944449.1"/>
    </source>
</evidence>
<evidence type="ECO:0000313" key="2">
    <source>
        <dbReference type="EMBL" id="CAL6101587.1"/>
    </source>
</evidence>
<proteinExistence type="predicted"/>
<keyword evidence="3" id="KW-1185">Reference proteome</keyword>
<sequence length="136" mass="15263">MIFSQQAASKQCQQFELIYIQANPNSKHKLVFYASVRVKAEKQLQPASLQMNKNCMNQSEEKPEAAQFSEQIIDIQNSGEFLRKSNVKTMAGLKRLNLNSGASNRTGLCTPVVNHRVSQFCGTSIAELHIDQMNSE</sequence>